<organism evidence="1 2">
    <name type="scientific">Shouchella rhizosphaerae</name>
    <dbReference type="NCBI Taxonomy" id="866786"/>
    <lineage>
        <taxon>Bacteria</taxon>
        <taxon>Bacillati</taxon>
        <taxon>Bacillota</taxon>
        <taxon>Bacilli</taxon>
        <taxon>Bacillales</taxon>
        <taxon>Bacillaceae</taxon>
        <taxon>Shouchella</taxon>
    </lineage>
</organism>
<reference evidence="1 2" key="1">
    <citation type="submission" date="2024-01" db="EMBL/GenBank/DDBJ databases">
        <title>Culturomics analysis of mouse respiratory tract.</title>
        <authorList>
            <person name="Phillips A.M."/>
            <person name="Collette N.M."/>
            <person name="Mageeney C.M."/>
            <person name="Sinha A."/>
            <person name="Hern K.E."/>
            <person name="Arkin A.P."/>
            <person name="Williams K.P."/>
            <person name="Branda S."/>
        </authorList>
    </citation>
    <scope>NUCLEOTIDE SEQUENCE [LARGE SCALE GENOMIC DNA]</scope>
    <source>
        <strain evidence="1 2">CP20</strain>
    </source>
</reference>
<dbReference type="Proteomes" id="UP001341136">
    <property type="component" value="Chromosome"/>
</dbReference>
<evidence type="ECO:0000313" key="2">
    <source>
        <dbReference type="Proteomes" id="UP001341136"/>
    </source>
</evidence>
<name>A0ABZ2CQH8_9BACI</name>
<sequence>MKQIHDSKVVNYQIDFESLKIEMTIVSEQNEKGKIVFEDLYAFHFEDQLPNSILVDIVEDEIDLFVVENKELLEKGKSYYWPMDYNDIKELVQYIKKNNYHYYKIQASYGLNGWVMSKRMLLKD</sequence>
<protein>
    <submittedName>
        <fullName evidence="1">Uncharacterized protein</fullName>
    </submittedName>
</protein>
<dbReference type="RefSeq" id="WP_011246049.1">
    <property type="nucleotide sequence ID" value="NZ_CP144921.1"/>
</dbReference>
<gene>
    <name evidence="1" type="ORF">V5G21_15485</name>
</gene>
<accession>A0ABZ2CQH8</accession>
<dbReference type="EMBL" id="CP144921">
    <property type="protein sequence ID" value="WWA29127.1"/>
    <property type="molecule type" value="Genomic_DNA"/>
</dbReference>
<keyword evidence="2" id="KW-1185">Reference proteome</keyword>
<proteinExistence type="predicted"/>
<evidence type="ECO:0000313" key="1">
    <source>
        <dbReference type="EMBL" id="WWA29127.1"/>
    </source>
</evidence>